<dbReference type="Gene3D" id="4.10.75.10">
    <property type="entry name" value="Elafin-like"/>
    <property type="match status" value="1"/>
</dbReference>
<evidence type="ECO:0000313" key="3">
    <source>
        <dbReference type="EMBL" id="OWF50152.1"/>
    </source>
</evidence>
<feature type="chain" id="PRO_5012329396" description="WAP domain-containing protein" evidence="1">
    <location>
        <begin position="19"/>
        <end position="78"/>
    </location>
</feature>
<keyword evidence="4" id="KW-1185">Reference proteome</keyword>
<dbReference type="PROSITE" id="PS51390">
    <property type="entry name" value="WAP"/>
    <property type="match status" value="1"/>
</dbReference>
<accession>A0A210QN39</accession>
<feature type="domain" description="WAP" evidence="2">
    <location>
        <begin position="26"/>
        <end position="77"/>
    </location>
</feature>
<evidence type="ECO:0000256" key="1">
    <source>
        <dbReference type="SAM" id="SignalP"/>
    </source>
</evidence>
<keyword evidence="1" id="KW-0732">Signal</keyword>
<evidence type="ECO:0000259" key="2">
    <source>
        <dbReference type="PROSITE" id="PS51390"/>
    </source>
</evidence>
<reference evidence="3 4" key="1">
    <citation type="journal article" date="2017" name="Nat. Ecol. Evol.">
        <title>Scallop genome provides insights into evolution of bilaterian karyotype and development.</title>
        <authorList>
            <person name="Wang S."/>
            <person name="Zhang J."/>
            <person name="Jiao W."/>
            <person name="Li J."/>
            <person name="Xun X."/>
            <person name="Sun Y."/>
            <person name="Guo X."/>
            <person name="Huan P."/>
            <person name="Dong B."/>
            <person name="Zhang L."/>
            <person name="Hu X."/>
            <person name="Sun X."/>
            <person name="Wang J."/>
            <person name="Zhao C."/>
            <person name="Wang Y."/>
            <person name="Wang D."/>
            <person name="Huang X."/>
            <person name="Wang R."/>
            <person name="Lv J."/>
            <person name="Li Y."/>
            <person name="Zhang Z."/>
            <person name="Liu B."/>
            <person name="Lu W."/>
            <person name="Hui Y."/>
            <person name="Liang J."/>
            <person name="Zhou Z."/>
            <person name="Hou R."/>
            <person name="Li X."/>
            <person name="Liu Y."/>
            <person name="Li H."/>
            <person name="Ning X."/>
            <person name="Lin Y."/>
            <person name="Zhao L."/>
            <person name="Xing Q."/>
            <person name="Dou J."/>
            <person name="Li Y."/>
            <person name="Mao J."/>
            <person name="Guo H."/>
            <person name="Dou H."/>
            <person name="Li T."/>
            <person name="Mu C."/>
            <person name="Jiang W."/>
            <person name="Fu Q."/>
            <person name="Fu X."/>
            <person name="Miao Y."/>
            <person name="Liu J."/>
            <person name="Yu Q."/>
            <person name="Li R."/>
            <person name="Liao H."/>
            <person name="Li X."/>
            <person name="Kong Y."/>
            <person name="Jiang Z."/>
            <person name="Chourrout D."/>
            <person name="Li R."/>
            <person name="Bao Z."/>
        </authorList>
    </citation>
    <scope>NUCLEOTIDE SEQUENCE [LARGE SCALE GENOMIC DNA]</scope>
    <source>
        <strain evidence="3 4">PY_sf001</strain>
    </source>
</reference>
<organism evidence="3 4">
    <name type="scientific">Mizuhopecten yessoensis</name>
    <name type="common">Japanese scallop</name>
    <name type="synonym">Patinopecten yessoensis</name>
    <dbReference type="NCBI Taxonomy" id="6573"/>
    <lineage>
        <taxon>Eukaryota</taxon>
        <taxon>Metazoa</taxon>
        <taxon>Spiralia</taxon>
        <taxon>Lophotrochozoa</taxon>
        <taxon>Mollusca</taxon>
        <taxon>Bivalvia</taxon>
        <taxon>Autobranchia</taxon>
        <taxon>Pteriomorphia</taxon>
        <taxon>Pectinida</taxon>
        <taxon>Pectinoidea</taxon>
        <taxon>Pectinidae</taxon>
        <taxon>Mizuhopecten</taxon>
    </lineage>
</organism>
<feature type="signal peptide" evidence="1">
    <location>
        <begin position="1"/>
        <end position="18"/>
    </location>
</feature>
<gene>
    <name evidence="3" type="ORF">KP79_PYT14110</name>
</gene>
<comment type="caution">
    <text evidence="3">The sequence shown here is derived from an EMBL/GenBank/DDBJ whole genome shotgun (WGS) entry which is preliminary data.</text>
</comment>
<sequence>MKTAIICLLVLSITIASAVDLKSVLLNKRATASCPSSHGMVGICLWDPNVNCMSNLDCTGGMLCCPHGCGSICMKPVH</sequence>
<protein>
    <recommendedName>
        <fullName evidence="2">WAP domain-containing protein</fullName>
    </recommendedName>
</protein>
<evidence type="ECO:0000313" key="4">
    <source>
        <dbReference type="Proteomes" id="UP000242188"/>
    </source>
</evidence>
<dbReference type="InterPro" id="IPR008197">
    <property type="entry name" value="WAP_dom"/>
</dbReference>
<proteinExistence type="predicted"/>
<name>A0A210QN39_MIZYE</name>
<dbReference type="GO" id="GO:0030414">
    <property type="term" value="F:peptidase inhibitor activity"/>
    <property type="evidence" value="ECO:0007669"/>
    <property type="project" value="InterPro"/>
</dbReference>
<dbReference type="InterPro" id="IPR036645">
    <property type="entry name" value="Elafin-like_sf"/>
</dbReference>
<dbReference type="OrthoDB" id="6135837at2759"/>
<dbReference type="SUPFAM" id="SSF57256">
    <property type="entry name" value="Elafin-like"/>
    <property type="match status" value="1"/>
</dbReference>
<dbReference type="Pfam" id="PF00095">
    <property type="entry name" value="WAP"/>
    <property type="match status" value="1"/>
</dbReference>
<dbReference type="AlphaFoldDB" id="A0A210QN39"/>
<dbReference type="Proteomes" id="UP000242188">
    <property type="component" value="Unassembled WGS sequence"/>
</dbReference>
<dbReference type="GO" id="GO:0005576">
    <property type="term" value="C:extracellular region"/>
    <property type="evidence" value="ECO:0007669"/>
    <property type="project" value="InterPro"/>
</dbReference>
<dbReference type="EMBL" id="NEDP02002762">
    <property type="protein sequence ID" value="OWF50152.1"/>
    <property type="molecule type" value="Genomic_DNA"/>
</dbReference>